<name>A0AAV0XVH0_9HEMI</name>
<organism evidence="2 3">
    <name type="scientific">Macrosiphum euphorbiae</name>
    <name type="common">potato aphid</name>
    <dbReference type="NCBI Taxonomy" id="13131"/>
    <lineage>
        <taxon>Eukaryota</taxon>
        <taxon>Metazoa</taxon>
        <taxon>Ecdysozoa</taxon>
        <taxon>Arthropoda</taxon>
        <taxon>Hexapoda</taxon>
        <taxon>Insecta</taxon>
        <taxon>Pterygota</taxon>
        <taxon>Neoptera</taxon>
        <taxon>Paraneoptera</taxon>
        <taxon>Hemiptera</taxon>
        <taxon>Sternorrhyncha</taxon>
        <taxon>Aphidomorpha</taxon>
        <taxon>Aphidoidea</taxon>
        <taxon>Aphididae</taxon>
        <taxon>Macrosiphini</taxon>
        <taxon>Macrosiphum</taxon>
    </lineage>
</organism>
<evidence type="ECO:0000313" key="3">
    <source>
        <dbReference type="Proteomes" id="UP001160148"/>
    </source>
</evidence>
<dbReference type="InterPro" id="IPR001584">
    <property type="entry name" value="Integrase_cat-core"/>
</dbReference>
<dbReference type="PANTHER" id="PTHR47331:SF1">
    <property type="entry name" value="GAG-LIKE PROTEIN"/>
    <property type="match status" value="1"/>
</dbReference>
<keyword evidence="3" id="KW-1185">Reference proteome</keyword>
<comment type="caution">
    <text evidence="2">The sequence shown here is derived from an EMBL/GenBank/DDBJ whole genome shotgun (WGS) entry which is preliminary data.</text>
</comment>
<gene>
    <name evidence="2" type="ORF">MEUPH1_LOCUS25714</name>
</gene>
<dbReference type="GO" id="GO:0003676">
    <property type="term" value="F:nucleic acid binding"/>
    <property type="evidence" value="ECO:0007669"/>
    <property type="project" value="InterPro"/>
</dbReference>
<dbReference type="PROSITE" id="PS50994">
    <property type="entry name" value="INTEGRASE"/>
    <property type="match status" value="1"/>
</dbReference>
<accession>A0AAV0XVH0</accession>
<evidence type="ECO:0000313" key="2">
    <source>
        <dbReference type="EMBL" id="CAI6371748.1"/>
    </source>
</evidence>
<dbReference type="InterPro" id="IPR036397">
    <property type="entry name" value="RNaseH_sf"/>
</dbReference>
<dbReference type="AlphaFoldDB" id="A0AAV0XVH0"/>
<evidence type="ECO:0000259" key="1">
    <source>
        <dbReference type="PROSITE" id="PS50994"/>
    </source>
</evidence>
<protein>
    <recommendedName>
        <fullName evidence="1">Integrase catalytic domain-containing protein</fullName>
    </recommendedName>
</protein>
<dbReference type="InterPro" id="IPR012337">
    <property type="entry name" value="RNaseH-like_sf"/>
</dbReference>
<dbReference type="Proteomes" id="UP001160148">
    <property type="component" value="Unassembled WGS sequence"/>
</dbReference>
<dbReference type="PANTHER" id="PTHR47331">
    <property type="entry name" value="PHD-TYPE DOMAIN-CONTAINING PROTEIN"/>
    <property type="match status" value="1"/>
</dbReference>
<dbReference type="EMBL" id="CARXXK010001015">
    <property type="protein sequence ID" value="CAI6371748.1"/>
    <property type="molecule type" value="Genomic_DNA"/>
</dbReference>
<proteinExistence type="predicted"/>
<reference evidence="2 3" key="1">
    <citation type="submission" date="2023-01" db="EMBL/GenBank/DDBJ databases">
        <authorList>
            <person name="Whitehead M."/>
        </authorList>
    </citation>
    <scope>NUCLEOTIDE SEQUENCE [LARGE SCALE GENOMIC DNA]</scope>
</reference>
<dbReference type="Gene3D" id="3.30.420.10">
    <property type="entry name" value="Ribonuclease H-like superfamily/Ribonuclease H"/>
    <property type="match status" value="1"/>
</dbReference>
<dbReference type="SUPFAM" id="SSF53098">
    <property type="entry name" value="Ribonuclease H-like"/>
    <property type="match status" value="1"/>
</dbReference>
<sequence length="249" mass="27239">MIYREYHQRYMHVGPQGLLAAVREEFCLLRGRDVARATVHNCLKCVRVRPSSLQPAMGQLPSALVTLSKAFAQAGVDFAGALMIKIGLRKSSTTKAYVAVFVCLSMKAIHLEAVSALSTAAFMAALKRFFLGRGKPSHIWSDNGKYFVRARKGIECCFKKQLTGCTIPEELVEEGVQLVFTPPSTPHFGGIWEAAVKSFKHHFVSVAGVAILNFEELATLLAQIKACLNSRLLTAFSLDPADLRALTPG</sequence>
<feature type="domain" description="Integrase catalytic" evidence="1">
    <location>
        <begin position="57"/>
        <end position="249"/>
    </location>
</feature>
<dbReference type="GO" id="GO:0015074">
    <property type="term" value="P:DNA integration"/>
    <property type="evidence" value="ECO:0007669"/>
    <property type="project" value="InterPro"/>
</dbReference>